<name>A0A557STW4_9ARCH</name>
<dbReference type="EMBL" id="VOAH01000010">
    <property type="protein sequence ID" value="TVP40028.1"/>
    <property type="molecule type" value="Genomic_DNA"/>
</dbReference>
<organism evidence="1 2">
    <name type="scientific">Candidatus Nitrosocosmicus arcticus</name>
    <dbReference type="NCBI Taxonomy" id="2035267"/>
    <lineage>
        <taxon>Archaea</taxon>
        <taxon>Nitrososphaerota</taxon>
        <taxon>Nitrososphaeria</taxon>
        <taxon>Nitrososphaerales</taxon>
        <taxon>Nitrososphaeraceae</taxon>
        <taxon>Candidatus Nitrosocosmicus</taxon>
    </lineage>
</organism>
<evidence type="ECO:0000313" key="2">
    <source>
        <dbReference type="Proteomes" id="UP000315289"/>
    </source>
</evidence>
<reference evidence="1 2" key="1">
    <citation type="journal article" date="2019" name="Front. Microbiol.">
        <title>Ammonia Oxidation by the Arctic Terrestrial Thaumarchaeote Candidatus Nitrosocosmicus arcticus Is Stimulated by Increasing Temperatures.</title>
        <authorList>
            <person name="Alves R.J.E."/>
            <person name="Kerou M."/>
            <person name="Zappe A."/>
            <person name="Bittner R."/>
            <person name="Abby S.S."/>
            <person name="Schmidt H.A."/>
            <person name="Pfeifer K."/>
            <person name="Schleper C."/>
        </authorList>
    </citation>
    <scope>NUCLEOTIDE SEQUENCE [LARGE SCALE GENOMIC DNA]</scope>
    <source>
        <strain evidence="1 2">Kfb</strain>
    </source>
</reference>
<protein>
    <submittedName>
        <fullName evidence="1">Uncharacterized protein</fullName>
    </submittedName>
</protein>
<gene>
    <name evidence="1" type="ORF">NARC_100090</name>
</gene>
<keyword evidence="2" id="KW-1185">Reference proteome</keyword>
<sequence>MALLLLAMSIDGGLYSTLNHIPTGPNLVTNQIINCSWNV</sequence>
<accession>A0A557STW4</accession>
<dbReference type="Proteomes" id="UP000315289">
    <property type="component" value="Unassembled WGS sequence"/>
</dbReference>
<proteinExistence type="predicted"/>
<evidence type="ECO:0000313" key="1">
    <source>
        <dbReference type="EMBL" id="TVP40028.1"/>
    </source>
</evidence>
<dbReference type="AlphaFoldDB" id="A0A557STW4"/>
<comment type="caution">
    <text evidence="1">The sequence shown here is derived from an EMBL/GenBank/DDBJ whole genome shotgun (WGS) entry which is preliminary data.</text>
</comment>